<evidence type="ECO:0000313" key="1">
    <source>
        <dbReference type="EMBL" id="CAG7820266.1"/>
    </source>
</evidence>
<evidence type="ECO:0000313" key="2">
    <source>
        <dbReference type="Proteomes" id="UP000708208"/>
    </source>
</evidence>
<accession>A0A8J2KUZ6</accession>
<dbReference type="AlphaFoldDB" id="A0A8J2KUZ6"/>
<dbReference type="EMBL" id="CAJVCH010473901">
    <property type="protein sequence ID" value="CAG7820266.1"/>
    <property type="molecule type" value="Genomic_DNA"/>
</dbReference>
<feature type="non-terminal residue" evidence="1">
    <location>
        <position position="42"/>
    </location>
</feature>
<name>A0A8J2KUZ6_9HEXA</name>
<organism evidence="1 2">
    <name type="scientific">Allacma fusca</name>
    <dbReference type="NCBI Taxonomy" id="39272"/>
    <lineage>
        <taxon>Eukaryota</taxon>
        <taxon>Metazoa</taxon>
        <taxon>Ecdysozoa</taxon>
        <taxon>Arthropoda</taxon>
        <taxon>Hexapoda</taxon>
        <taxon>Collembola</taxon>
        <taxon>Symphypleona</taxon>
        <taxon>Sminthuridae</taxon>
        <taxon>Allacma</taxon>
    </lineage>
</organism>
<comment type="caution">
    <text evidence="1">The sequence shown here is derived from an EMBL/GenBank/DDBJ whole genome shotgun (WGS) entry which is preliminary data.</text>
</comment>
<sequence length="42" mass="4929">NSNLILNLIHFDSKFEVRHNTGLSLEALSCYHSYYQITTAWE</sequence>
<keyword evidence="2" id="KW-1185">Reference proteome</keyword>
<dbReference type="Proteomes" id="UP000708208">
    <property type="component" value="Unassembled WGS sequence"/>
</dbReference>
<gene>
    <name evidence="1" type="ORF">AFUS01_LOCUS30667</name>
</gene>
<protein>
    <submittedName>
        <fullName evidence="1">Uncharacterized protein</fullName>
    </submittedName>
</protein>
<reference evidence="1" key="1">
    <citation type="submission" date="2021-06" db="EMBL/GenBank/DDBJ databases">
        <authorList>
            <person name="Hodson N. C."/>
            <person name="Mongue J. A."/>
            <person name="Jaron S. K."/>
        </authorList>
    </citation>
    <scope>NUCLEOTIDE SEQUENCE</scope>
</reference>
<proteinExistence type="predicted"/>